<dbReference type="Proteomes" id="UP000886602">
    <property type="component" value="Unassembled WGS sequence"/>
</dbReference>
<protein>
    <submittedName>
        <fullName evidence="1">Uncharacterized protein</fullName>
    </submittedName>
</protein>
<accession>A0A9D7FAK2</accession>
<evidence type="ECO:0000313" key="1">
    <source>
        <dbReference type="EMBL" id="MBK7422903.1"/>
    </source>
</evidence>
<proteinExistence type="predicted"/>
<sequence>MKNELKTQDITAIIAQANRERIDAIGILIVAGSRKALAWTARRADRFLHAFLMSPVDPR</sequence>
<evidence type="ECO:0000313" key="2">
    <source>
        <dbReference type="Proteomes" id="UP000886602"/>
    </source>
</evidence>
<dbReference type="EMBL" id="JADJNC010000010">
    <property type="protein sequence ID" value="MBK7422903.1"/>
    <property type="molecule type" value="Genomic_DNA"/>
</dbReference>
<dbReference type="AlphaFoldDB" id="A0A9D7FAK2"/>
<comment type="caution">
    <text evidence="1">The sequence shown here is derived from an EMBL/GenBank/DDBJ whole genome shotgun (WGS) entry which is preliminary data.</text>
</comment>
<name>A0A9D7FAK2_9RHOO</name>
<organism evidence="1 2">
    <name type="scientific">Candidatus Propionivibrio dominans</name>
    <dbReference type="NCBI Taxonomy" id="2954373"/>
    <lineage>
        <taxon>Bacteria</taxon>
        <taxon>Pseudomonadati</taxon>
        <taxon>Pseudomonadota</taxon>
        <taxon>Betaproteobacteria</taxon>
        <taxon>Rhodocyclales</taxon>
        <taxon>Rhodocyclaceae</taxon>
        <taxon>Propionivibrio</taxon>
    </lineage>
</organism>
<reference evidence="1" key="1">
    <citation type="submission" date="2020-10" db="EMBL/GenBank/DDBJ databases">
        <title>Connecting structure to function with the recovery of over 1000 high-quality activated sludge metagenome-assembled genomes encoding full-length rRNA genes using long-read sequencing.</title>
        <authorList>
            <person name="Singleton C.M."/>
            <person name="Petriglieri F."/>
            <person name="Kristensen J.M."/>
            <person name="Kirkegaard R.H."/>
            <person name="Michaelsen T.Y."/>
            <person name="Andersen M.H."/>
            <person name="Karst S.M."/>
            <person name="Dueholm M.S."/>
            <person name="Nielsen P.H."/>
            <person name="Albertsen M."/>
        </authorList>
    </citation>
    <scope>NUCLEOTIDE SEQUENCE</scope>
    <source>
        <strain evidence="1">EsbW_18-Q3-R4-48_MAXAC.044</strain>
    </source>
</reference>
<gene>
    <name evidence="1" type="ORF">IPJ48_07290</name>
</gene>